<protein>
    <submittedName>
        <fullName evidence="4">TetR/AcrR family transcriptional regulator</fullName>
    </submittedName>
</protein>
<dbReference type="InterPro" id="IPR001647">
    <property type="entry name" value="HTH_TetR"/>
</dbReference>
<name>A0A939NGT8_STAXY</name>
<keyword evidence="1 2" id="KW-0238">DNA-binding</keyword>
<comment type="caution">
    <text evidence="4">The sequence shown here is derived from an EMBL/GenBank/DDBJ whole genome shotgun (WGS) entry which is preliminary data.</text>
</comment>
<dbReference type="InterPro" id="IPR009057">
    <property type="entry name" value="Homeodomain-like_sf"/>
</dbReference>
<dbReference type="Gene3D" id="1.10.357.10">
    <property type="entry name" value="Tetracycline Repressor, domain 2"/>
    <property type="match status" value="1"/>
</dbReference>
<accession>A0A939NGT8</accession>
<dbReference type="Pfam" id="PF00440">
    <property type="entry name" value="TetR_N"/>
    <property type="match status" value="1"/>
</dbReference>
<dbReference type="GO" id="GO:0003677">
    <property type="term" value="F:DNA binding"/>
    <property type="evidence" value="ECO:0007669"/>
    <property type="project" value="UniProtKB-UniRule"/>
</dbReference>
<dbReference type="EMBL" id="JAGETT010000010">
    <property type="protein sequence ID" value="MBO1919843.1"/>
    <property type="molecule type" value="Genomic_DNA"/>
</dbReference>
<evidence type="ECO:0000313" key="4">
    <source>
        <dbReference type="EMBL" id="MBO1919843.1"/>
    </source>
</evidence>
<reference evidence="4" key="1">
    <citation type="submission" date="2021-03" db="EMBL/GenBank/DDBJ databases">
        <title>Molecular epidemiology and mechanisms of colistin and carbapenem resistance in Enterobacteriaceae from clinical isolates, the environment and porcine samples in Pretoria, South Africa.</title>
        <authorList>
            <person name="Bogoshi D."/>
            <person name="Mbelle N.M."/>
            <person name="Naidoo V."/>
            <person name="Osei Sekyere J."/>
        </authorList>
    </citation>
    <scope>NUCLEOTIDE SEQUENCE</scope>
    <source>
        <strain evidence="4">ESB009</strain>
    </source>
</reference>
<evidence type="ECO:0000256" key="2">
    <source>
        <dbReference type="PROSITE-ProRule" id="PRU00335"/>
    </source>
</evidence>
<evidence type="ECO:0000256" key="1">
    <source>
        <dbReference type="ARBA" id="ARBA00023125"/>
    </source>
</evidence>
<organism evidence="4">
    <name type="scientific">Staphylococcus xylosus</name>
    <dbReference type="NCBI Taxonomy" id="1288"/>
    <lineage>
        <taxon>Bacteria</taxon>
        <taxon>Bacillati</taxon>
        <taxon>Bacillota</taxon>
        <taxon>Bacilli</taxon>
        <taxon>Bacillales</taxon>
        <taxon>Staphylococcaceae</taxon>
        <taxon>Staphylococcus</taxon>
    </lineage>
</organism>
<feature type="DNA-binding region" description="H-T-H motif" evidence="2">
    <location>
        <begin position="2"/>
        <end position="21"/>
    </location>
</feature>
<gene>
    <name evidence="4" type="ORF">J4710_02920</name>
</gene>
<sequence>MTVSDICNGANITRATFYKYYKNMDTLYKTLKHKY</sequence>
<feature type="domain" description="HTH tetR-type" evidence="3">
    <location>
        <begin position="1"/>
        <end position="35"/>
    </location>
</feature>
<dbReference type="PROSITE" id="PS50977">
    <property type="entry name" value="HTH_TETR_2"/>
    <property type="match status" value="1"/>
</dbReference>
<proteinExistence type="predicted"/>
<evidence type="ECO:0000259" key="3">
    <source>
        <dbReference type="PROSITE" id="PS50977"/>
    </source>
</evidence>
<dbReference type="SUPFAM" id="SSF46689">
    <property type="entry name" value="Homeodomain-like"/>
    <property type="match status" value="1"/>
</dbReference>
<dbReference type="AlphaFoldDB" id="A0A939NGT8"/>